<protein>
    <submittedName>
        <fullName evidence="1">Uncharacterized protein</fullName>
    </submittedName>
</protein>
<proteinExistence type="predicted"/>
<dbReference type="AlphaFoldDB" id="A0A4P9W2T3"/>
<evidence type="ECO:0000313" key="2">
    <source>
        <dbReference type="Proteomes" id="UP000269721"/>
    </source>
</evidence>
<reference evidence="2" key="1">
    <citation type="journal article" date="2018" name="Nat. Microbiol.">
        <title>Leveraging single-cell genomics to expand the fungal tree of life.</title>
        <authorList>
            <person name="Ahrendt S.R."/>
            <person name="Quandt C.A."/>
            <person name="Ciobanu D."/>
            <person name="Clum A."/>
            <person name="Salamov A."/>
            <person name="Andreopoulos B."/>
            <person name="Cheng J.F."/>
            <person name="Woyke T."/>
            <person name="Pelin A."/>
            <person name="Henrissat B."/>
            <person name="Reynolds N.K."/>
            <person name="Benny G.L."/>
            <person name="Smith M.E."/>
            <person name="James T.Y."/>
            <person name="Grigoriev I.V."/>
        </authorList>
    </citation>
    <scope>NUCLEOTIDE SEQUENCE [LARGE SCALE GENOMIC DNA]</scope>
</reference>
<dbReference type="EMBL" id="KZ998839">
    <property type="protein sequence ID" value="RKO85695.1"/>
    <property type="molecule type" value="Genomic_DNA"/>
</dbReference>
<dbReference type="Proteomes" id="UP000269721">
    <property type="component" value="Unassembled WGS sequence"/>
</dbReference>
<evidence type="ECO:0000313" key="1">
    <source>
        <dbReference type="EMBL" id="RKO85695.1"/>
    </source>
</evidence>
<gene>
    <name evidence="1" type="ORF">BDK51DRAFT_47218</name>
</gene>
<organism evidence="1 2">
    <name type="scientific">Blyttiomyces helicus</name>
    <dbReference type="NCBI Taxonomy" id="388810"/>
    <lineage>
        <taxon>Eukaryota</taxon>
        <taxon>Fungi</taxon>
        <taxon>Fungi incertae sedis</taxon>
        <taxon>Chytridiomycota</taxon>
        <taxon>Chytridiomycota incertae sedis</taxon>
        <taxon>Chytridiomycetes</taxon>
        <taxon>Chytridiomycetes incertae sedis</taxon>
        <taxon>Blyttiomyces</taxon>
    </lineage>
</organism>
<accession>A0A4P9W2T3</accession>
<sequence>MFATTTELCGLYKSPPVVLQYDYLAVLNPVKAAVAIVILADVVDQNLDSKAEDNDQPAIRELRLLDTDITGETLHALKPHRPLTLLTLGGDDHGRIFGFQGTEQPLRELLAARGVSLTRLHVGKSGWTMSSKLAPLLPDTLRTLHLVRRHPPRLGIHTFHPLESTSSRTPPNIFGTLDNHGRVAPPHWDDFATVRATVAPEWYPLSQVADPISPSSRERHATPSFARPNHATRLTVVSTILDNALNAMLEHVPDLDHHHVWLFELSSFVLARVEEWALLSEWACGAVVVFGLRHFIIRYTKWLSCLQEDPPPSPTAPPAPVA</sequence>
<name>A0A4P9W2T3_9FUNG</name>
<keyword evidence="2" id="KW-1185">Reference proteome</keyword>